<evidence type="ECO:0000313" key="3">
    <source>
        <dbReference type="Proteomes" id="UP000478052"/>
    </source>
</evidence>
<reference evidence="2 3" key="1">
    <citation type="submission" date="2019-08" db="EMBL/GenBank/DDBJ databases">
        <title>Whole genome of Aphis craccivora.</title>
        <authorList>
            <person name="Voronova N.V."/>
            <person name="Shulinski R.S."/>
            <person name="Bandarenka Y.V."/>
            <person name="Zhorov D.G."/>
            <person name="Warner D."/>
        </authorList>
    </citation>
    <scope>NUCLEOTIDE SEQUENCE [LARGE SCALE GENOMIC DNA]</scope>
    <source>
        <strain evidence="2">180601</strain>
        <tissue evidence="2">Whole Body</tissue>
    </source>
</reference>
<feature type="transmembrane region" description="Helical" evidence="1">
    <location>
        <begin position="235"/>
        <end position="255"/>
    </location>
</feature>
<keyword evidence="1" id="KW-0812">Transmembrane</keyword>
<proteinExistence type="predicted"/>
<organism evidence="2 3">
    <name type="scientific">Aphis craccivora</name>
    <name type="common">Cowpea aphid</name>
    <dbReference type="NCBI Taxonomy" id="307492"/>
    <lineage>
        <taxon>Eukaryota</taxon>
        <taxon>Metazoa</taxon>
        <taxon>Ecdysozoa</taxon>
        <taxon>Arthropoda</taxon>
        <taxon>Hexapoda</taxon>
        <taxon>Insecta</taxon>
        <taxon>Pterygota</taxon>
        <taxon>Neoptera</taxon>
        <taxon>Paraneoptera</taxon>
        <taxon>Hemiptera</taxon>
        <taxon>Sternorrhyncha</taxon>
        <taxon>Aphidomorpha</taxon>
        <taxon>Aphidoidea</taxon>
        <taxon>Aphididae</taxon>
        <taxon>Aphidini</taxon>
        <taxon>Aphis</taxon>
        <taxon>Aphis</taxon>
    </lineage>
</organism>
<keyword evidence="1" id="KW-1133">Transmembrane helix</keyword>
<keyword evidence="1" id="KW-0472">Membrane</keyword>
<gene>
    <name evidence="2" type="ORF">FWK35_00013962</name>
</gene>
<sequence>MTTLICSVYASKLGYKIGNIITDFYLELDSELLLLVEARPTHEELCFKFSKNIQSKKLVYKIRNYKKKYKRFVSIFQNRQEKPLKSNRKIGFFYAKPVLDKIDFFIWLDECIDFTMGCFRWQSPWCIIEVKSKHFPTIFNKIEKYKIKVTVKRELLRKTFVNQKLLLTRYLYTTTKILKIEVSIQNIGYAKNLKISTFYELGKRLSVGSIVVCPYIDTMCRLCDMVLRLRRSSLLVSYLLICTAAKISMIIYILLKFSNIDKKILIKKKAGVLNLNPMIAKRAKSILSTFQKKIANPNNCI</sequence>
<dbReference type="Proteomes" id="UP000478052">
    <property type="component" value="Unassembled WGS sequence"/>
</dbReference>
<keyword evidence="3" id="KW-1185">Reference proteome</keyword>
<name>A0A6G0YPG8_APHCR</name>
<evidence type="ECO:0000256" key="1">
    <source>
        <dbReference type="SAM" id="Phobius"/>
    </source>
</evidence>
<evidence type="ECO:0000313" key="2">
    <source>
        <dbReference type="EMBL" id="KAF0759340.1"/>
    </source>
</evidence>
<protein>
    <submittedName>
        <fullName evidence="2">Uncharacterized protein</fullName>
    </submittedName>
</protein>
<accession>A0A6G0YPG8</accession>
<comment type="caution">
    <text evidence="2">The sequence shown here is derived from an EMBL/GenBank/DDBJ whole genome shotgun (WGS) entry which is preliminary data.</text>
</comment>
<dbReference type="AlphaFoldDB" id="A0A6G0YPG8"/>
<dbReference type="EMBL" id="VUJU01003028">
    <property type="protein sequence ID" value="KAF0759340.1"/>
    <property type="molecule type" value="Genomic_DNA"/>
</dbReference>